<evidence type="ECO:0000256" key="1">
    <source>
        <dbReference type="SAM" id="Phobius"/>
    </source>
</evidence>
<keyword evidence="1" id="KW-0472">Membrane</keyword>
<organism evidence="2 3">
    <name type="scientific">Staurois parvus</name>
    <dbReference type="NCBI Taxonomy" id="386267"/>
    <lineage>
        <taxon>Eukaryota</taxon>
        <taxon>Metazoa</taxon>
        <taxon>Chordata</taxon>
        <taxon>Craniata</taxon>
        <taxon>Vertebrata</taxon>
        <taxon>Euteleostomi</taxon>
        <taxon>Amphibia</taxon>
        <taxon>Batrachia</taxon>
        <taxon>Anura</taxon>
        <taxon>Neobatrachia</taxon>
        <taxon>Ranoidea</taxon>
        <taxon>Ranidae</taxon>
        <taxon>Staurois</taxon>
    </lineage>
</organism>
<reference evidence="2" key="1">
    <citation type="submission" date="2023-05" db="EMBL/GenBank/DDBJ databases">
        <authorList>
            <person name="Stuckert A."/>
        </authorList>
    </citation>
    <scope>NUCLEOTIDE SEQUENCE</scope>
</reference>
<proteinExistence type="predicted"/>
<evidence type="ECO:0008006" key="4">
    <source>
        <dbReference type="Google" id="ProtNLM"/>
    </source>
</evidence>
<dbReference type="PANTHER" id="PTHR47614">
    <property type="entry name" value="GLYCOPHORIN-C"/>
    <property type="match status" value="1"/>
</dbReference>
<comment type="caution">
    <text evidence="2">The sequence shown here is derived from an EMBL/GenBank/DDBJ whole genome shotgun (WGS) entry which is preliminary data.</text>
</comment>
<accession>A0ABN9FBJ5</accession>
<feature type="transmembrane region" description="Helical" evidence="1">
    <location>
        <begin position="12"/>
        <end position="32"/>
    </location>
</feature>
<dbReference type="PANTHER" id="PTHR47614:SF2">
    <property type="entry name" value="GLYCOPHORIN-C"/>
    <property type="match status" value="1"/>
</dbReference>
<keyword evidence="1" id="KW-0812">Transmembrane</keyword>
<name>A0ABN9FBJ5_9NEOB</name>
<dbReference type="InterPro" id="IPR042192">
    <property type="entry name" value="Glycophorin-C"/>
</dbReference>
<evidence type="ECO:0000313" key="3">
    <source>
        <dbReference type="Proteomes" id="UP001162483"/>
    </source>
</evidence>
<evidence type="ECO:0000313" key="2">
    <source>
        <dbReference type="EMBL" id="CAI9594410.1"/>
    </source>
</evidence>
<dbReference type="Proteomes" id="UP001162483">
    <property type="component" value="Unassembled WGS sequence"/>
</dbReference>
<sequence>MFSSNNVSWSFLSLGIIVAVIAVLVILIVVVLRYRYRHKGTYFTNEAKGTEFAESADAALKNDPSLQESIDESKKEYFI</sequence>
<keyword evidence="3" id="KW-1185">Reference proteome</keyword>
<keyword evidence="1" id="KW-1133">Transmembrane helix</keyword>
<gene>
    <name evidence="2" type="ORF">SPARVUS_LOCUS11720209</name>
</gene>
<dbReference type="EMBL" id="CATNWA010016665">
    <property type="protein sequence ID" value="CAI9594410.1"/>
    <property type="molecule type" value="Genomic_DNA"/>
</dbReference>
<protein>
    <recommendedName>
        <fullName evidence="4">Glycophorin-C</fullName>
    </recommendedName>
</protein>